<proteinExistence type="predicted"/>
<dbReference type="InParanoid" id="A0A0D0CSS8"/>
<dbReference type="HOGENOM" id="CLU_2892122_0_0_1"/>
<gene>
    <name evidence="1" type="ORF">PAXRUDRAFT_176994</name>
</gene>
<accession>A0A0D0CSS8</accession>
<feature type="non-terminal residue" evidence="1">
    <location>
        <position position="1"/>
    </location>
</feature>
<reference evidence="1 2" key="1">
    <citation type="submission" date="2014-04" db="EMBL/GenBank/DDBJ databases">
        <authorList>
            <consortium name="DOE Joint Genome Institute"/>
            <person name="Kuo A."/>
            <person name="Kohler A."/>
            <person name="Jargeat P."/>
            <person name="Nagy L.G."/>
            <person name="Floudas D."/>
            <person name="Copeland A."/>
            <person name="Barry K.W."/>
            <person name="Cichocki N."/>
            <person name="Veneault-Fourrey C."/>
            <person name="LaButti K."/>
            <person name="Lindquist E.A."/>
            <person name="Lipzen A."/>
            <person name="Lundell T."/>
            <person name="Morin E."/>
            <person name="Murat C."/>
            <person name="Sun H."/>
            <person name="Tunlid A."/>
            <person name="Henrissat B."/>
            <person name="Grigoriev I.V."/>
            <person name="Hibbett D.S."/>
            <person name="Martin F."/>
            <person name="Nordberg H.P."/>
            <person name="Cantor M.N."/>
            <person name="Hua S.X."/>
        </authorList>
    </citation>
    <scope>NUCLEOTIDE SEQUENCE [LARGE SCALE GENOMIC DNA]</scope>
    <source>
        <strain evidence="1 2">Ve08.2h10</strain>
    </source>
</reference>
<organism evidence="1 2">
    <name type="scientific">Paxillus rubicundulus Ve08.2h10</name>
    <dbReference type="NCBI Taxonomy" id="930991"/>
    <lineage>
        <taxon>Eukaryota</taxon>
        <taxon>Fungi</taxon>
        <taxon>Dikarya</taxon>
        <taxon>Basidiomycota</taxon>
        <taxon>Agaricomycotina</taxon>
        <taxon>Agaricomycetes</taxon>
        <taxon>Agaricomycetidae</taxon>
        <taxon>Boletales</taxon>
        <taxon>Paxilineae</taxon>
        <taxon>Paxillaceae</taxon>
        <taxon>Paxillus</taxon>
    </lineage>
</organism>
<name>A0A0D0CSS8_9AGAM</name>
<dbReference type="AlphaFoldDB" id="A0A0D0CSS8"/>
<evidence type="ECO:0000313" key="1">
    <source>
        <dbReference type="EMBL" id="KIK73981.1"/>
    </source>
</evidence>
<keyword evidence="2" id="KW-1185">Reference proteome</keyword>
<dbReference type="Proteomes" id="UP000054538">
    <property type="component" value="Unassembled WGS sequence"/>
</dbReference>
<dbReference type="EMBL" id="KN829268">
    <property type="protein sequence ID" value="KIK73981.1"/>
    <property type="molecule type" value="Genomic_DNA"/>
</dbReference>
<dbReference type="OrthoDB" id="10401148at2759"/>
<protein>
    <submittedName>
        <fullName evidence="1">Uncharacterized protein</fullName>
    </submittedName>
</protein>
<evidence type="ECO:0000313" key="2">
    <source>
        <dbReference type="Proteomes" id="UP000054538"/>
    </source>
</evidence>
<sequence length="63" mass="7185">DTSTNKFSMDCCIVNRDEPILLHETGELVKEPVRTVADKLDQVVQVIKIEHVWLATESALRLH</sequence>
<reference evidence="2" key="2">
    <citation type="submission" date="2015-01" db="EMBL/GenBank/DDBJ databases">
        <title>Evolutionary Origins and Diversification of the Mycorrhizal Mutualists.</title>
        <authorList>
            <consortium name="DOE Joint Genome Institute"/>
            <consortium name="Mycorrhizal Genomics Consortium"/>
            <person name="Kohler A."/>
            <person name="Kuo A."/>
            <person name="Nagy L.G."/>
            <person name="Floudas D."/>
            <person name="Copeland A."/>
            <person name="Barry K.W."/>
            <person name="Cichocki N."/>
            <person name="Veneault-Fourrey C."/>
            <person name="LaButti K."/>
            <person name="Lindquist E.A."/>
            <person name="Lipzen A."/>
            <person name="Lundell T."/>
            <person name="Morin E."/>
            <person name="Murat C."/>
            <person name="Riley R."/>
            <person name="Ohm R."/>
            <person name="Sun H."/>
            <person name="Tunlid A."/>
            <person name="Henrissat B."/>
            <person name="Grigoriev I.V."/>
            <person name="Hibbett D.S."/>
            <person name="Martin F."/>
        </authorList>
    </citation>
    <scope>NUCLEOTIDE SEQUENCE [LARGE SCALE GENOMIC DNA]</scope>
    <source>
        <strain evidence="2">Ve08.2h10</strain>
    </source>
</reference>